<evidence type="ECO:0000313" key="2">
    <source>
        <dbReference type="Proteomes" id="UP001497535"/>
    </source>
</evidence>
<reference evidence="1" key="1">
    <citation type="submission" date="2023-11" db="EMBL/GenBank/DDBJ databases">
        <authorList>
            <person name="Poullet M."/>
        </authorList>
    </citation>
    <scope>NUCLEOTIDE SEQUENCE</scope>
    <source>
        <strain evidence="1">E1834</strain>
    </source>
</reference>
<keyword evidence="2" id="KW-1185">Reference proteome</keyword>
<dbReference type="EMBL" id="CAVMJV010000022">
    <property type="protein sequence ID" value="CAK5072247.1"/>
    <property type="molecule type" value="Genomic_DNA"/>
</dbReference>
<dbReference type="Proteomes" id="UP001497535">
    <property type="component" value="Unassembled WGS sequence"/>
</dbReference>
<sequence length="77" mass="8748">MSWRPCVCSACNTHIGWYFQSPEKDFVGLVIDNLISEDCLFFYLNFLLSFDGEFCGFLNPASICSFTLYTSQPILGN</sequence>
<protein>
    <submittedName>
        <fullName evidence="1">Uncharacterized protein</fullName>
    </submittedName>
</protein>
<proteinExistence type="predicted"/>
<comment type="caution">
    <text evidence="1">The sequence shown here is derived from an EMBL/GenBank/DDBJ whole genome shotgun (WGS) entry which is preliminary data.</text>
</comment>
<accession>A0ACB0Z1X3</accession>
<gene>
    <name evidence="1" type="ORF">MENTE1834_LOCUS19139</name>
</gene>
<evidence type="ECO:0000313" key="1">
    <source>
        <dbReference type="EMBL" id="CAK5072247.1"/>
    </source>
</evidence>
<organism evidence="1 2">
    <name type="scientific">Meloidogyne enterolobii</name>
    <name type="common">Root-knot nematode worm</name>
    <name type="synonym">Meloidogyne mayaguensis</name>
    <dbReference type="NCBI Taxonomy" id="390850"/>
    <lineage>
        <taxon>Eukaryota</taxon>
        <taxon>Metazoa</taxon>
        <taxon>Ecdysozoa</taxon>
        <taxon>Nematoda</taxon>
        <taxon>Chromadorea</taxon>
        <taxon>Rhabditida</taxon>
        <taxon>Tylenchina</taxon>
        <taxon>Tylenchomorpha</taxon>
        <taxon>Tylenchoidea</taxon>
        <taxon>Meloidogynidae</taxon>
        <taxon>Meloidogyninae</taxon>
        <taxon>Meloidogyne</taxon>
    </lineage>
</organism>
<name>A0ACB0Z1X3_MELEN</name>